<feature type="zinc finger region" description="C3H1-type" evidence="8">
    <location>
        <begin position="27"/>
        <end position="53"/>
    </location>
</feature>
<dbReference type="Gene3D" id="2.130.10.10">
    <property type="entry name" value="YVTN repeat-like/Quinoprotein amine dehydrogenase"/>
    <property type="match status" value="2"/>
</dbReference>
<dbReference type="EMBL" id="JARBHA010000013">
    <property type="protein sequence ID" value="KAJ9685170.1"/>
    <property type="molecule type" value="Genomic_DNA"/>
</dbReference>
<keyword evidence="3" id="KW-0677">Repeat</keyword>
<dbReference type="AlphaFoldDB" id="A0AA38ZA04"/>
<evidence type="ECO:0000256" key="7">
    <source>
        <dbReference type="PROSITE-ProRule" id="PRU00221"/>
    </source>
</evidence>
<feature type="compositionally biased region" description="Polar residues" evidence="9">
    <location>
        <begin position="84"/>
        <end position="100"/>
    </location>
</feature>
<keyword evidence="6" id="KW-0238">DNA-binding</keyword>
<dbReference type="Pfam" id="PF00400">
    <property type="entry name" value="WD40"/>
    <property type="match status" value="3"/>
</dbReference>
<feature type="repeat" description="WD" evidence="7">
    <location>
        <begin position="187"/>
        <end position="228"/>
    </location>
</feature>
<evidence type="ECO:0000259" key="10">
    <source>
        <dbReference type="PROSITE" id="PS50103"/>
    </source>
</evidence>
<protein>
    <recommendedName>
        <fullName evidence="10">C3H1-type domain-containing protein</fullName>
    </recommendedName>
</protein>
<dbReference type="GO" id="GO:0003677">
    <property type="term" value="F:DNA binding"/>
    <property type="evidence" value="ECO:0007669"/>
    <property type="project" value="UniProtKB-KW"/>
</dbReference>
<dbReference type="InterPro" id="IPR036322">
    <property type="entry name" value="WD40_repeat_dom_sf"/>
</dbReference>
<dbReference type="InterPro" id="IPR015943">
    <property type="entry name" value="WD40/YVTN_repeat-like_dom_sf"/>
</dbReference>
<dbReference type="PROSITE" id="PS50082">
    <property type="entry name" value="WD_REPEATS_2"/>
    <property type="match status" value="2"/>
</dbReference>
<dbReference type="SMART" id="SM00320">
    <property type="entry name" value="WD40"/>
    <property type="match status" value="5"/>
</dbReference>
<proteinExistence type="predicted"/>
<keyword evidence="12" id="KW-1185">Reference proteome</keyword>
<evidence type="ECO:0000256" key="2">
    <source>
        <dbReference type="ARBA" id="ARBA00022723"/>
    </source>
</evidence>
<dbReference type="PANTHER" id="PTHR44489">
    <property type="match status" value="1"/>
</dbReference>
<dbReference type="SMART" id="SM00356">
    <property type="entry name" value="ZnF_C3H1"/>
    <property type="match status" value="1"/>
</dbReference>
<feature type="repeat" description="WD" evidence="7">
    <location>
        <begin position="311"/>
        <end position="350"/>
    </location>
</feature>
<dbReference type="PROSITE" id="PS50103">
    <property type="entry name" value="ZF_C3H1"/>
    <property type="match status" value="1"/>
</dbReference>
<feature type="domain" description="C3H1-type" evidence="10">
    <location>
        <begin position="27"/>
        <end position="53"/>
    </location>
</feature>
<dbReference type="InterPro" id="IPR044715">
    <property type="entry name" value="WDR86-like"/>
</dbReference>
<dbReference type="FunFam" id="2.130.10.10:FF:000869">
    <property type="entry name" value="Zinc finger CCCH domain-containing protein 48"/>
    <property type="match status" value="1"/>
</dbReference>
<evidence type="ECO:0000256" key="5">
    <source>
        <dbReference type="ARBA" id="ARBA00022833"/>
    </source>
</evidence>
<evidence type="ECO:0000256" key="8">
    <source>
        <dbReference type="PROSITE-ProRule" id="PRU00723"/>
    </source>
</evidence>
<evidence type="ECO:0000256" key="6">
    <source>
        <dbReference type="ARBA" id="ARBA00023125"/>
    </source>
</evidence>
<dbReference type="PRINTS" id="PR00320">
    <property type="entry name" value="GPROTEINBRPT"/>
</dbReference>
<dbReference type="InterPro" id="IPR001680">
    <property type="entry name" value="WD40_rpt"/>
</dbReference>
<reference evidence="11 12" key="1">
    <citation type="journal article" date="2023" name="BMC Biotechnol.">
        <title>Vitis rotundifolia cv Carlos genome sequencing.</title>
        <authorList>
            <person name="Huff M."/>
            <person name="Hulse-Kemp A."/>
            <person name="Scheffler B."/>
            <person name="Youngblood R."/>
            <person name="Simpson S."/>
            <person name="Babiker E."/>
            <person name="Staton M."/>
        </authorList>
    </citation>
    <scope>NUCLEOTIDE SEQUENCE [LARGE SCALE GENOMIC DNA]</scope>
    <source>
        <tissue evidence="11">Leaf</tissue>
    </source>
</reference>
<keyword evidence="5 8" id="KW-0862">Zinc</keyword>
<evidence type="ECO:0000256" key="9">
    <source>
        <dbReference type="SAM" id="MobiDB-lite"/>
    </source>
</evidence>
<dbReference type="PROSITE" id="PS50294">
    <property type="entry name" value="WD_REPEATS_REGION"/>
    <property type="match status" value="2"/>
</dbReference>
<keyword evidence="2 8" id="KW-0479">Metal-binding</keyword>
<sequence>MLHRAMDVKRVQYRTPIRGGGRGRGYGKKGAVCKYWLQGRCNRNPCKFVHGEVPKSINYTYQRTMHAHHQTSKQPSHEGRPNSKRSSVGTTNKGDGTLTKNPDHEPKQSSSLTSQEDGTEENGTAKHSHGNSDPEHQDSSFLTSRGDAISQKDTQQSLILDRCNDGDKCQCLNSWFMGEGVSRLTQLEGHEKAVTGIALPLGSDKLYTGSGDGVVRVWDCHTGQRVDGLDLGSEIGCLISDDSWIFVGLRNLVKAWNIQTATEYSLDGPVGQVYALETTGVDMLFAGMQDGGILVWKYNPETNSFQLITTLKGHTCDVLSLKVGRQSLYSGSMDNTIRKWDLDTLQCAQTLTGHSAAVMSLLCWENCLLSCSLDQTIKAWAYTKDGCLEVIHTHNEEHGVLALFGMHDADNKPILFCSCNDNSVHLYELPGFTERGKIFAKQGVWAIEPGQGGLFFTGDGAGGVAVWKWLHKQIAEADCTE</sequence>
<dbReference type="Proteomes" id="UP001168098">
    <property type="component" value="Unassembled WGS sequence"/>
</dbReference>
<dbReference type="GO" id="GO:0008270">
    <property type="term" value="F:zinc ion binding"/>
    <property type="evidence" value="ECO:0007669"/>
    <property type="project" value="UniProtKB-KW"/>
</dbReference>
<evidence type="ECO:0000256" key="3">
    <source>
        <dbReference type="ARBA" id="ARBA00022737"/>
    </source>
</evidence>
<dbReference type="SUPFAM" id="SSF50978">
    <property type="entry name" value="WD40 repeat-like"/>
    <property type="match status" value="1"/>
</dbReference>
<dbReference type="PANTHER" id="PTHR44489:SF1">
    <property type="entry name" value="ZINC FINGER CCCH DOMAIN-CONTAINING PROTEIN 63"/>
    <property type="match status" value="1"/>
</dbReference>
<dbReference type="InterPro" id="IPR020472">
    <property type="entry name" value="WD40_PAC1"/>
</dbReference>
<name>A0AA38ZA04_VITRO</name>
<evidence type="ECO:0000256" key="4">
    <source>
        <dbReference type="ARBA" id="ARBA00022771"/>
    </source>
</evidence>
<keyword evidence="1 7" id="KW-0853">WD repeat</keyword>
<dbReference type="InterPro" id="IPR000571">
    <property type="entry name" value="Znf_CCCH"/>
</dbReference>
<organism evidence="11 12">
    <name type="scientific">Vitis rotundifolia</name>
    <name type="common">Muscadine grape</name>
    <dbReference type="NCBI Taxonomy" id="103349"/>
    <lineage>
        <taxon>Eukaryota</taxon>
        <taxon>Viridiplantae</taxon>
        <taxon>Streptophyta</taxon>
        <taxon>Embryophyta</taxon>
        <taxon>Tracheophyta</taxon>
        <taxon>Spermatophyta</taxon>
        <taxon>Magnoliopsida</taxon>
        <taxon>eudicotyledons</taxon>
        <taxon>Gunneridae</taxon>
        <taxon>Pentapetalae</taxon>
        <taxon>rosids</taxon>
        <taxon>Vitales</taxon>
        <taxon>Vitaceae</taxon>
        <taxon>Viteae</taxon>
        <taxon>Vitis</taxon>
    </lineage>
</organism>
<keyword evidence="4 8" id="KW-0863">Zinc-finger</keyword>
<gene>
    <name evidence="11" type="ORF">PVL29_017269</name>
</gene>
<comment type="caution">
    <text evidence="11">The sequence shown here is derived from an EMBL/GenBank/DDBJ whole genome shotgun (WGS) entry which is preliminary data.</text>
</comment>
<accession>A0AA38ZA04</accession>
<evidence type="ECO:0000313" key="11">
    <source>
        <dbReference type="EMBL" id="KAJ9685170.1"/>
    </source>
</evidence>
<evidence type="ECO:0000313" key="12">
    <source>
        <dbReference type="Proteomes" id="UP001168098"/>
    </source>
</evidence>
<dbReference type="Gene3D" id="3.30.1370.210">
    <property type="match status" value="1"/>
</dbReference>
<feature type="region of interest" description="Disordered" evidence="9">
    <location>
        <begin position="65"/>
        <end position="142"/>
    </location>
</feature>
<evidence type="ECO:0000256" key="1">
    <source>
        <dbReference type="ARBA" id="ARBA00022574"/>
    </source>
</evidence>